<sequence length="342" mass="37379">MHRQAITLEALADRQNLALATWKAARGKAGRPAVARFLARLEHHLDELADAILGERAPAGRASAFVIHDPKRRTIHAACFADRVLHHAILNLAEARFERMLVDGCYACRPGKGVHAAVAAVQRALRAWPIFVQVDVDAYFPSIRHDLLLELLARRFKGARFLRLLARIIESGTTSGPGRGLPIGALTSQHFANAYLDSADRLLLAHPGCGQVVRYMDDIFWACDSRQDAERSLAALSTHLQEERGLRLKARVRIAPSNAGMQFCGFRVRQGVVLASPRKLARFRAATQRIDRAAAAAIVSETDLQRAADLALATLCGCQSLDFRRRLLAAGGNCAVYSTASG</sequence>
<proteinExistence type="inferred from homology"/>
<dbReference type="InterPro" id="IPR000477">
    <property type="entry name" value="RT_dom"/>
</dbReference>
<dbReference type="InterPro" id="IPR051083">
    <property type="entry name" value="GrpII_Intron_Splice-Mob/Def"/>
</dbReference>
<dbReference type="PATRIC" id="fig|1454003.3.peg.314"/>
<comment type="caution">
    <text evidence="3">The sequence shown here is derived from an EMBL/GenBank/DDBJ whole genome shotgun (WGS) entry which is preliminary data.</text>
</comment>
<evidence type="ECO:0000259" key="2">
    <source>
        <dbReference type="PROSITE" id="PS50878"/>
    </source>
</evidence>
<comment type="similarity">
    <text evidence="1">Belongs to the bacterial reverse transcriptase family.</text>
</comment>
<gene>
    <name evidence="3" type="primary">ltrA_1</name>
    <name evidence="3" type="ORF">AW10_00304</name>
</gene>
<name>A0A011QVD3_9PROT</name>
<reference evidence="3 4" key="1">
    <citation type="submission" date="2014-02" db="EMBL/GenBank/DDBJ databases">
        <title>Expanding our view of genomic diversity in Candidatus Accumulibacter clades.</title>
        <authorList>
            <person name="Skennerton C.T."/>
            <person name="Barr J.J."/>
            <person name="Slater F.R."/>
            <person name="Bond P.L."/>
            <person name="Tyson G.W."/>
        </authorList>
    </citation>
    <scope>NUCLEOTIDE SEQUENCE [LARGE SCALE GENOMIC DNA]</scope>
    <source>
        <strain evidence="4">BA-92</strain>
    </source>
</reference>
<organism evidence="3 4">
    <name type="scientific">Candidatus Accumulibacter appositus</name>
    <dbReference type="NCBI Taxonomy" id="1454003"/>
    <lineage>
        <taxon>Bacteria</taxon>
        <taxon>Pseudomonadati</taxon>
        <taxon>Pseudomonadota</taxon>
        <taxon>Betaproteobacteria</taxon>
        <taxon>Candidatus Accumulibacter</taxon>
    </lineage>
</organism>
<dbReference type="InterPro" id="IPR043502">
    <property type="entry name" value="DNA/RNA_pol_sf"/>
</dbReference>
<dbReference type="SUPFAM" id="SSF56672">
    <property type="entry name" value="DNA/RNA polymerases"/>
    <property type="match status" value="1"/>
</dbReference>
<protein>
    <submittedName>
        <fullName evidence="3">Group II intron-encoded protein LtrA</fullName>
    </submittedName>
</protein>
<dbReference type="AlphaFoldDB" id="A0A011QVD3"/>
<evidence type="ECO:0000256" key="1">
    <source>
        <dbReference type="ARBA" id="ARBA00034120"/>
    </source>
</evidence>
<dbReference type="PANTHER" id="PTHR34047:SF8">
    <property type="entry name" value="PROTEIN YKFC"/>
    <property type="match status" value="1"/>
</dbReference>
<dbReference type="Proteomes" id="UP000021816">
    <property type="component" value="Unassembled WGS sequence"/>
</dbReference>
<evidence type="ECO:0000313" key="4">
    <source>
        <dbReference type="Proteomes" id="UP000021816"/>
    </source>
</evidence>
<dbReference type="STRING" id="1454003.AW10_00304"/>
<dbReference type="PANTHER" id="PTHR34047">
    <property type="entry name" value="NUCLEAR INTRON MATURASE 1, MITOCHONDRIAL-RELATED"/>
    <property type="match status" value="1"/>
</dbReference>
<dbReference type="EMBL" id="JEMX01000009">
    <property type="protein sequence ID" value="EXI82854.1"/>
    <property type="molecule type" value="Genomic_DNA"/>
</dbReference>
<feature type="domain" description="Reverse transcriptase" evidence="2">
    <location>
        <begin position="1"/>
        <end position="268"/>
    </location>
</feature>
<accession>A0A011QVD3</accession>
<evidence type="ECO:0000313" key="3">
    <source>
        <dbReference type="EMBL" id="EXI82854.1"/>
    </source>
</evidence>
<dbReference type="PROSITE" id="PS50878">
    <property type="entry name" value="RT_POL"/>
    <property type="match status" value="1"/>
</dbReference>
<dbReference type="Pfam" id="PF00078">
    <property type="entry name" value="RVT_1"/>
    <property type="match status" value="1"/>
</dbReference>